<evidence type="ECO:0000313" key="9">
    <source>
        <dbReference type="Proteomes" id="UP000515856"/>
    </source>
</evidence>
<protein>
    <recommendedName>
        <fullName evidence="6">Rubredoxin</fullName>
    </recommendedName>
</protein>
<comment type="similarity">
    <text evidence="6">Belongs to the rubredoxin family.</text>
</comment>
<sequence length="216" mass="24096">MKYICTICGYIYDEAAGSPQSNIAAGTLWKDLPDDWVCPICGAPKSAFELKEETIESTKVNKEVTMDYENWDVLSLSALCSNLEKGCEKQCLNEEAKLFHELSVYFESKATAVAGNMAALSVLLKEDMNSLYPIANQMAIEANDRGAKRVLTWSEKVTRLQASLIERYENEKGAMLENTSVYVCEICGFIYIGDTPPDICPICKVPSFKLQKVERS</sequence>
<dbReference type="InterPro" id="IPR048574">
    <property type="entry name" value="RUBY_RBDX"/>
</dbReference>
<dbReference type="InterPro" id="IPR024934">
    <property type="entry name" value="Rubredoxin-like_dom"/>
</dbReference>
<evidence type="ECO:0000259" key="7">
    <source>
        <dbReference type="PROSITE" id="PS50903"/>
    </source>
</evidence>
<feature type="domain" description="Rubredoxin-like" evidence="7">
    <location>
        <begin position="179"/>
        <end position="213"/>
    </location>
</feature>
<dbReference type="AlphaFoldDB" id="A0A7G9GJ70"/>
<organism evidence="8 9">
    <name type="scientific">[Eubacterium] hominis</name>
    <dbReference type="NCBI Taxonomy" id="2764325"/>
    <lineage>
        <taxon>Bacteria</taxon>
        <taxon>Bacillati</taxon>
        <taxon>Bacillota</taxon>
        <taxon>Erysipelotrichia</taxon>
        <taxon>Erysipelotrichales</taxon>
        <taxon>Erysipelotrichaceae</taxon>
        <taxon>Amedibacillus</taxon>
    </lineage>
</organism>
<keyword evidence="4 6" id="KW-0249">Electron transport</keyword>
<keyword evidence="2" id="KW-0813">Transport</keyword>
<dbReference type="FunFam" id="2.20.28.10:FF:000001">
    <property type="entry name" value="Rubredoxin"/>
    <property type="match status" value="1"/>
</dbReference>
<dbReference type="KEGG" id="ehn:H9Q80_11220"/>
<dbReference type="RefSeq" id="WP_117454196.1">
    <property type="nucleotide sequence ID" value="NZ_CP060636.1"/>
</dbReference>
<dbReference type="InterPro" id="IPR050526">
    <property type="entry name" value="Rubredoxin_ET"/>
</dbReference>
<dbReference type="GO" id="GO:0043448">
    <property type="term" value="P:alkane catabolic process"/>
    <property type="evidence" value="ECO:0007669"/>
    <property type="project" value="TreeGrafter"/>
</dbReference>
<dbReference type="SUPFAM" id="SSF57802">
    <property type="entry name" value="Rubredoxin-like"/>
    <property type="match status" value="2"/>
</dbReference>
<dbReference type="Pfam" id="PF21349">
    <property type="entry name" value="RUBY_RBDX"/>
    <property type="match status" value="1"/>
</dbReference>
<dbReference type="EMBL" id="CP060636">
    <property type="protein sequence ID" value="QNM10852.1"/>
    <property type="molecule type" value="Genomic_DNA"/>
</dbReference>
<dbReference type="PROSITE" id="PS50903">
    <property type="entry name" value="RUBREDOXIN_LIKE"/>
    <property type="match status" value="2"/>
</dbReference>
<dbReference type="Pfam" id="PF00301">
    <property type="entry name" value="Rubredoxin"/>
    <property type="match status" value="1"/>
</dbReference>
<dbReference type="GO" id="GO:0009055">
    <property type="term" value="F:electron transfer activity"/>
    <property type="evidence" value="ECO:0007669"/>
    <property type="project" value="TreeGrafter"/>
</dbReference>
<proteinExistence type="inferred from homology"/>
<evidence type="ECO:0000256" key="3">
    <source>
        <dbReference type="ARBA" id="ARBA00022723"/>
    </source>
</evidence>
<dbReference type="PANTHER" id="PTHR47627:SF1">
    <property type="entry name" value="RUBREDOXIN-1-RELATED"/>
    <property type="match status" value="1"/>
</dbReference>
<dbReference type="PRINTS" id="PR00163">
    <property type="entry name" value="RUBREDOXIN"/>
</dbReference>
<feature type="domain" description="Rubredoxin-like" evidence="7">
    <location>
        <begin position="2"/>
        <end position="51"/>
    </location>
</feature>
<keyword evidence="9" id="KW-1185">Reference proteome</keyword>
<keyword evidence="5 6" id="KW-0408">Iron</keyword>
<keyword evidence="3 6" id="KW-0479">Metal-binding</keyword>
<gene>
    <name evidence="8" type="ORF">H9Q80_11220</name>
</gene>
<accession>A0A7G9GJ70</accession>
<dbReference type="Proteomes" id="UP000515856">
    <property type="component" value="Chromosome"/>
</dbReference>
<evidence type="ECO:0000256" key="1">
    <source>
        <dbReference type="ARBA" id="ARBA00001965"/>
    </source>
</evidence>
<dbReference type="Gene3D" id="2.20.28.10">
    <property type="match status" value="2"/>
</dbReference>
<dbReference type="CDD" id="cd00730">
    <property type="entry name" value="rubredoxin"/>
    <property type="match status" value="1"/>
</dbReference>
<dbReference type="InterPro" id="IPR018527">
    <property type="entry name" value="Rubredoxin_Fe_BS"/>
</dbReference>
<evidence type="ECO:0000256" key="2">
    <source>
        <dbReference type="ARBA" id="ARBA00022448"/>
    </source>
</evidence>
<evidence type="ECO:0000256" key="6">
    <source>
        <dbReference type="RuleBase" id="RU003820"/>
    </source>
</evidence>
<evidence type="ECO:0000313" key="8">
    <source>
        <dbReference type="EMBL" id="QNM10852.1"/>
    </source>
</evidence>
<evidence type="ECO:0000256" key="5">
    <source>
        <dbReference type="ARBA" id="ARBA00023004"/>
    </source>
</evidence>
<reference evidence="8 9" key="1">
    <citation type="submission" date="2020-08" db="EMBL/GenBank/DDBJ databases">
        <authorList>
            <person name="Liu C."/>
            <person name="Sun Q."/>
        </authorList>
    </citation>
    <scope>NUCLEOTIDE SEQUENCE [LARGE SCALE GENOMIC DNA]</scope>
    <source>
        <strain evidence="8 9">NSJ-61</strain>
    </source>
</reference>
<dbReference type="PROSITE" id="PS00202">
    <property type="entry name" value="RUBREDOXIN"/>
    <property type="match status" value="1"/>
</dbReference>
<evidence type="ECO:0000256" key="4">
    <source>
        <dbReference type="ARBA" id="ARBA00022982"/>
    </source>
</evidence>
<comment type="cofactor">
    <cofactor evidence="1 6">
        <name>Fe(3+)</name>
        <dbReference type="ChEBI" id="CHEBI:29034"/>
    </cofactor>
</comment>
<name>A0A7G9GJ70_9FIRM</name>
<dbReference type="GO" id="GO:0005506">
    <property type="term" value="F:iron ion binding"/>
    <property type="evidence" value="ECO:0007669"/>
    <property type="project" value="UniProtKB-UniRule"/>
</dbReference>
<dbReference type="PANTHER" id="PTHR47627">
    <property type="entry name" value="RUBREDOXIN"/>
    <property type="match status" value="1"/>
</dbReference>
<dbReference type="InterPro" id="IPR024935">
    <property type="entry name" value="Rubredoxin_dom"/>
</dbReference>